<keyword evidence="4" id="KW-0456">Lyase</keyword>
<feature type="chain" id="PRO_5045661725" evidence="5">
    <location>
        <begin position="22"/>
        <end position="649"/>
    </location>
</feature>
<evidence type="ECO:0000313" key="7">
    <source>
        <dbReference type="EMBL" id="UYQ94054.1"/>
    </source>
</evidence>
<evidence type="ECO:0000256" key="4">
    <source>
        <dbReference type="ARBA" id="ARBA00023239"/>
    </source>
</evidence>
<dbReference type="PANTHER" id="PTHR39210">
    <property type="entry name" value="HEPARIN-SULFATE LYASE"/>
    <property type="match status" value="1"/>
</dbReference>
<evidence type="ECO:0000256" key="1">
    <source>
        <dbReference type="ARBA" id="ARBA00004418"/>
    </source>
</evidence>
<reference evidence="7" key="1">
    <citation type="submission" date="2022-10" db="EMBL/GenBank/DDBJ databases">
        <title>Chitinophaga sp. nov., isolated from soil.</title>
        <authorList>
            <person name="Jeon C.O."/>
        </authorList>
    </citation>
    <scope>NUCLEOTIDE SEQUENCE</scope>
    <source>
        <strain evidence="7">R8</strain>
    </source>
</reference>
<feature type="domain" description="Heparinase II/III-like C-terminal" evidence="6">
    <location>
        <begin position="425"/>
        <end position="637"/>
    </location>
</feature>
<dbReference type="InterPro" id="IPR012480">
    <property type="entry name" value="Hepar_II_III_C"/>
</dbReference>
<dbReference type="EMBL" id="CP107006">
    <property type="protein sequence ID" value="UYQ94054.1"/>
    <property type="molecule type" value="Genomic_DNA"/>
</dbReference>
<sequence length="649" mass="72468">MKGRKHYLLLFVCLTAPLLLAAQITPRNLLQRYSPETVAASLIPRDKWKPFPNTPEAWKAQLPDSVLDQLVKAGEGWLKKDFKQIPASVAIEFTRNGNRSRYEALSFPKRKQLWDLMIAESIEGKGRFSNDIMNGVWSICEESFWGATAHLGGQKGGNGLANVEDPIVDLFAAETASMLAWTDYFAGAAMEKSSKFLRPRIYYEVNRRVLKPMMTAKYGYLGGGNPNAVLNNWAPWVMSNYLTASLLLDKEEKLRTDAIVRSMKVTDQYINGLGADGSCDEGPSYWFAAGACVFDVLNLMDDATGGKVNIYKEDIIQKMASYIYKTHIRDDYFINVADAPAKMKPDGLTLFRLGQAMDDEKMTAFGAWAYQRYGKAENKSGSGNQNRWHCMRYLYNLGAVKACTAATAAEPNVKDVWLADVQLMAARDGDKYYVATHGGHNAESHNHNDVGDFIVYAYGQPLIIDAGRGTYTAKTFSPNRYELWFNTSPYHNLPTINGIEQQAGRKFEATQVKYEGGKSPALNMHLESAYPKETGLKTWQRSVKLDRGKGIVIADTYSADAALKSLTQSFMTTCDIELAAGKVIFTLPDGKKAELSYDNNYWTAAQEDIALKTAEDEVFKTAWDGRPIRRILLTAKKPGAQGKFTYTIR</sequence>
<evidence type="ECO:0000256" key="2">
    <source>
        <dbReference type="ARBA" id="ARBA00022729"/>
    </source>
</evidence>
<evidence type="ECO:0000259" key="6">
    <source>
        <dbReference type="Pfam" id="PF07940"/>
    </source>
</evidence>
<dbReference type="RefSeq" id="WP_264282014.1">
    <property type="nucleotide sequence ID" value="NZ_CP107006.1"/>
</dbReference>
<feature type="signal peptide" evidence="5">
    <location>
        <begin position="1"/>
        <end position="21"/>
    </location>
</feature>
<gene>
    <name evidence="7" type="ORF">MKQ68_02980</name>
</gene>
<dbReference type="PANTHER" id="PTHR39210:SF1">
    <property type="entry name" value="HEPARIN-SULFATE LYASE"/>
    <property type="match status" value="1"/>
</dbReference>
<name>A0ABY6J307_9BACT</name>
<dbReference type="Gene3D" id="1.50.10.100">
    <property type="entry name" value="Chondroitin AC/alginate lyase"/>
    <property type="match status" value="1"/>
</dbReference>
<protein>
    <submittedName>
        <fullName evidence="7">Heparinase II/III-family protein</fullName>
    </submittedName>
</protein>
<keyword evidence="3" id="KW-0574">Periplasm</keyword>
<organism evidence="7 8">
    <name type="scientific">Chitinophaga horti</name>
    <dbReference type="NCBI Taxonomy" id="2920382"/>
    <lineage>
        <taxon>Bacteria</taxon>
        <taxon>Pseudomonadati</taxon>
        <taxon>Bacteroidota</taxon>
        <taxon>Chitinophagia</taxon>
        <taxon>Chitinophagales</taxon>
        <taxon>Chitinophagaceae</taxon>
        <taxon>Chitinophaga</taxon>
    </lineage>
</organism>
<keyword evidence="8" id="KW-1185">Reference proteome</keyword>
<dbReference type="Gene3D" id="2.70.98.70">
    <property type="match status" value="1"/>
</dbReference>
<dbReference type="Pfam" id="PF07940">
    <property type="entry name" value="Hepar_II_III_C"/>
    <property type="match status" value="1"/>
</dbReference>
<dbReference type="SUPFAM" id="SSF48230">
    <property type="entry name" value="Chondroitin AC/alginate lyase"/>
    <property type="match status" value="1"/>
</dbReference>
<dbReference type="InterPro" id="IPR008929">
    <property type="entry name" value="Chondroitin_lyas"/>
</dbReference>
<evidence type="ECO:0000256" key="3">
    <source>
        <dbReference type="ARBA" id="ARBA00022764"/>
    </source>
</evidence>
<evidence type="ECO:0000313" key="8">
    <source>
        <dbReference type="Proteomes" id="UP001162741"/>
    </source>
</evidence>
<proteinExistence type="predicted"/>
<keyword evidence="2 5" id="KW-0732">Signal</keyword>
<comment type="subcellular location">
    <subcellularLocation>
        <location evidence="1">Periplasm</location>
    </subcellularLocation>
</comment>
<evidence type="ECO:0000256" key="5">
    <source>
        <dbReference type="SAM" id="SignalP"/>
    </source>
</evidence>
<accession>A0ABY6J307</accession>
<dbReference type="Proteomes" id="UP001162741">
    <property type="component" value="Chromosome"/>
</dbReference>